<sequence>MTGKSVWEEFFDPLTLVESSECPPREGVPAVAVREKAFVPTEIVLLFRLAGMSVMHIWGGTAGNWGRRPVDLDEMEIMVVACKTGEPLEGDGARSS</sequence>
<gene>
    <name evidence="1" type="ORF">ASZ90_012613</name>
</gene>
<keyword evidence="1" id="KW-0808">Transferase</keyword>
<reference evidence="1" key="1">
    <citation type="journal article" date="2015" name="Proc. Natl. Acad. Sci. U.S.A.">
        <title>Networks of energetic and metabolic interactions define dynamics in microbial communities.</title>
        <authorList>
            <person name="Embree M."/>
            <person name="Liu J.K."/>
            <person name="Al-Bassam M.M."/>
            <person name="Zengler K."/>
        </authorList>
    </citation>
    <scope>NUCLEOTIDE SEQUENCE</scope>
</reference>
<dbReference type="EMBL" id="LNQE01001425">
    <property type="protein sequence ID" value="KUG17688.1"/>
    <property type="molecule type" value="Genomic_DNA"/>
</dbReference>
<dbReference type="AlphaFoldDB" id="A0A0W8F9Z1"/>
<comment type="caution">
    <text evidence="1">The sequence shown here is derived from an EMBL/GenBank/DDBJ whole genome shotgun (WGS) entry which is preliminary data.</text>
</comment>
<keyword evidence="1" id="KW-0489">Methyltransferase</keyword>
<evidence type="ECO:0000313" key="1">
    <source>
        <dbReference type="EMBL" id="KUG17688.1"/>
    </source>
</evidence>
<dbReference type="GO" id="GO:0008168">
    <property type="term" value="F:methyltransferase activity"/>
    <property type="evidence" value="ECO:0007669"/>
    <property type="project" value="UniProtKB-KW"/>
</dbReference>
<protein>
    <submittedName>
        <fullName evidence="1">Methyltransferase type 11</fullName>
    </submittedName>
</protein>
<organism evidence="1">
    <name type="scientific">hydrocarbon metagenome</name>
    <dbReference type="NCBI Taxonomy" id="938273"/>
    <lineage>
        <taxon>unclassified sequences</taxon>
        <taxon>metagenomes</taxon>
        <taxon>ecological metagenomes</taxon>
    </lineage>
</organism>
<name>A0A0W8F9Z1_9ZZZZ</name>
<proteinExistence type="predicted"/>
<accession>A0A0W8F9Z1</accession>
<dbReference type="GO" id="GO:0032259">
    <property type="term" value="P:methylation"/>
    <property type="evidence" value="ECO:0007669"/>
    <property type="project" value="UniProtKB-KW"/>
</dbReference>